<protein>
    <submittedName>
        <fullName evidence="2">Uncharacterized protein</fullName>
    </submittedName>
</protein>
<proteinExistence type="predicted"/>
<accession>A0A4R2RCY2</accession>
<name>A0A4R2RCY2_9FIRM</name>
<keyword evidence="3" id="KW-1185">Reference proteome</keyword>
<dbReference type="EMBL" id="SLXT01000039">
    <property type="protein sequence ID" value="TCP60314.1"/>
    <property type="molecule type" value="Genomic_DNA"/>
</dbReference>
<keyword evidence="1" id="KW-0472">Membrane</keyword>
<evidence type="ECO:0000313" key="3">
    <source>
        <dbReference type="Proteomes" id="UP000294813"/>
    </source>
</evidence>
<dbReference type="NCBIfam" id="NF040560">
    <property type="entry name" value="CAS_Csx15"/>
    <property type="match status" value="1"/>
</dbReference>
<comment type="caution">
    <text evidence="2">The sequence shown here is derived from an EMBL/GenBank/DDBJ whole genome shotgun (WGS) entry which is preliminary data.</text>
</comment>
<feature type="transmembrane region" description="Helical" evidence="1">
    <location>
        <begin position="6"/>
        <end position="24"/>
    </location>
</feature>
<sequence>MDAVEGINFFAGVAELISGAIMLYQGWKLKKAKVFYQNKIRQMALEPDDISVIVNLSGHPIALSEDNWHQGKKIVTIHVGHVRPTHLNEEADLIVDILKPQIAYELERRMPIAFVLPGMAMLNHYLMPKIYGLLGVFPLVAVAFQTERGYSLRKPVNLNTVYEAGEGRQAQLGI</sequence>
<organism evidence="2 3">
    <name type="scientific">Heliophilum fasciatum</name>
    <dbReference type="NCBI Taxonomy" id="35700"/>
    <lineage>
        <taxon>Bacteria</taxon>
        <taxon>Bacillati</taxon>
        <taxon>Bacillota</taxon>
        <taxon>Clostridia</taxon>
        <taxon>Eubacteriales</taxon>
        <taxon>Heliobacteriaceae</taxon>
        <taxon>Heliophilum</taxon>
    </lineage>
</organism>
<evidence type="ECO:0000256" key="1">
    <source>
        <dbReference type="SAM" id="Phobius"/>
    </source>
</evidence>
<dbReference type="AlphaFoldDB" id="A0A4R2RCY2"/>
<gene>
    <name evidence="2" type="ORF">EDD73_13913</name>
</gene>
<evidence type="ECO:0000313" key="2">
    <source>
        <dbReference type="EMBL" id="TCP60314.1"/>
    </source>
</evidence>
<keyword evidence="1" id="KW-1133">Transmembrane helix</keyword>
<dbReference type="Proteomes" id="UP000294813">
    <property type="component" value="Unassembled WGS sequence"/>
</dbReference>
<reference evidence="2 3" key="1">
    <citation type="submission" date="2019-03" db="EMBL/GenBank/DDBJ databases">
        <title>Genomic Encyclopedia of Type Strains, Phase IV (KMG-IV): sequencing the most valuable type-strain genomes for metagenomic binning, comparative biology and taxonomic classification.</title>
        <authorList>
            <person name="Goeker M."/>
        </authorList>
    </citation>
    <scope>NUCLEOTIDE SEQUENCE [LARGE SCALE GENOMIC DNA]</scope>
    <source>
        <strain evidence="2 3">DSM 11170</strain>
    </source>
</reference>
<dbReference type="RefSeq" id="WP_131920854.1">
    <property type="nucleotide sequence ID" value="NZ_JAOQNU010000039.1"/>
</dbReference>
<keyword evidence="1" id="KW-0812">Transmembrane</keyword>